<gene>
    <name evidence="6" type="primary">crnA_3</name>
    <name evidence="6" type="ORF">ERS852407_05332</name>
</gene>
<evidence type="ECO:0000256" key="1">
    <source>
        <dbReference type="ARBA" id="ARBA00001947"/>
    </source>
</evidence>
<organism evidence="6 7">
    <name type="scientific">Hungatella hathewayi</name>
    <dbReference type="NCBI Taxonomy" id="154046"/>
    <lineage>
        <taxon>Bacteria</taxon>
        <taxon>Bacillati</taxon>
        <taxon>Bacillota</taxon>
        <taxon>Clostridia</taxon>
        <taxon>Lachnospirales</taxon>
        <taxon>Lachnospiraceae</taxon>
        <taxon>Hungatella</taxon>
    </lineage>
</organism>
<name>A0A174LGE5_9FIRM</name>
<dbReference type="PANTHER" id="PTHR35005">
    <property type="entry name" value="3-DEHYDRO-SCYLLO-INOSOSE HYDROLASE"/>
    <property type="match status" value="1"/>
</dbReference>
<keyword evidence="3 6" id="KW-0378">Hydrolase</keyword>
<dbReference type="EMBL" id="CYZE01000021">
    <property type="protein sequence ID" value="CUP21961.1"/>
    <property type="molecule type" value="Genomic_DNA"/>
</dbReference>
<dbReference type="AlphaFoldDB" id="A0A174LGE5"/>
<evidence type="ECO:0000256" key="5">
    <source>
        <dbReference type="ARBA" id="ARBA00024029"/>
    </source>
</evidence>
<accession>A0A174LGE5</accession>
<proteinExistence type="inferred from homology"/>
<evidence type="ECO:0000313" key="6">
    <source>
        <dbReference type="EMBL" id="CUP21961.1"/>
    </source>
</evidence>
<dbReference type="SUPFAM" id="SSF102215">
    <property type="entry name" value="Creatininase"/>
    <property type="match status" value="1"/>
</dbReference>
<dbReference type="Pfam" id="PF02633">
    <property type="entry name" value="Creatininase"/>
    <property type="match status" value="1"/>
</dbReference>
<evidence type="ECO:0000313" key="7">
    <source>
        <dbReference type="Proteomes" id="UP000095651"/>
    </source>
</evidence>
<sequence length="277" mass="31613">MFQSIFQKTMAEENWQEVQKQGAENIPALFPLGVIEEHGPHLPLGADIYWSYAMCRIVKEKRKHMGKESVILPPYYWGVNHCTGSFPGTFSLKPETMRQVLFEIFENVKDFSFRQVYCFNYHGDSFHVNSIIETIKEVNEKLDLSVKLVVNAMDLPLYGWRGDENFLLVVDPDYPVEWFEEEEPSEHGLLDIHAGAFETAVLHYFCPELVDLETAEQLVSSSLNEEGMEKWLQGGSVIREAAPLGYAGNPAGHRAVAKHVAEMLDMQVENIVSQMRL</sequence>
<keyword evidence="4" id="KW-0862">Zinc</keyword>
<dbReference type="GO" id="GO:0009231">
    <property type="term" value="P:riboflavin biosynthetic process"/>
    <property type="evidence" value="ECO:0007669"/>
    <property type="project" value="TreeGrafter"/>
</dbReference>
<dbReference type="EC" id="3.5.2.10" evidence="6"/>
<dbReference type="GO" id="GO:0046872">
    <property type="term" value="F:metal ion binding"/>
    <property type="evidence" value="ECO:0007669"/>
    <property type="project" value="UniProtKB-KW"/>
</dbReference>
<dbReference type="PANTHER" id="PTHR35005:SF1">
    <property type="entry name" value="2-AMINO-5-FORMYLAMINO-6-RIBOSYLAMINOPYRIMIDIN-4(3H)-ONE 5'-MONOPHOSPHATE DEFORMYLASE"/>
    <property type="match status" value="1"/>
</dbReference>
<evidence type="ECO:0000256" key="4">
    <source>
        <dbReference type="ARBA" id="ARBA00022833"/>
    </source>
</evidence>
<evidence type="ECO:0000256" key="2">
    <source>
        <dbReference type="ARBA" id="ARBA00022723"/>
    </source>
</evidence>
<dbReference type="GO" id="GO:0047789">
    <property type="term" value="F:creatininase activity"/>
    <property type="evidence" value="ECO:0007669"/>
    <property type="project" value="UniProtKB-EC"/>
</dbReference>
<dbReference type="Proteomes" id="UP000095651">
    <property type="component" value="Unassembled WGS sequence"/>
</dbReference>
<dbReference type="Gene3D" id="3.40.50.10310">
    <property type="entry name" value="Creatininase"/>
    <property type="match status" value="1"/>
</dbReference>
<dbReference type="RefSeq" id="WP_055659797.1">
    <property type="nucleotide sequence ID" value="NZ_CABIXC010000021.1"/>
</dbReference>
<dbReference type="InterPro" id="IPR003785">
    <property type="entry name" value="Creatininase/forma_Hydrolase"/>
</dbReference>
<dbReference type="GO" id="GO:0016811">
    <property type="term" value="F:hydrolase activity, acting on carbon-nitrogen (but not peptide) bonds, in linear amides"/>
    <property type="evidence" value="ECO:0007669"/>
    <property type="project" value="TreeGrafter"/>
</dbReference>
<comment type="cofactor">
    <cofactor evidence="1">
        <name>Zn(2+)</name>
        <dbReference type="ChEBI" id="CHEBI:29105"/>
    </cofactor>
</comment>
<protein>
    <submittedName>
        <fullName evidence="6">Creatininase</fullName>
        <ecNumber evidence="6">3.5.2.10</ecNumber>
    </submittedName>
</protein>
<reference evidence="6 7" key="1">
    <citation type="submission" date="2015-09" db="EMBL/GenBank/DDBJ databases">
        <authorList>
            <consortium name="Pathogen Informatics"/>
        </authorList>
    </citation>
    <scope>NUCLEOTIDE SEQUENCE [LARGE SCALE GENOMIC DNA]</scope>
    <source>
        <strain evidence="6 7">2789STDY5608850</strain>
    </source>
</reference>
<evidence type="ECO:0000256" key="3">
    <source>
        <dbReference type="ARBA" id="ARBA00022801"/>
    </source>
</evidence>
<keyword evidence="2" id="KW-0479">Metal-binding</keyword>
<comment type="similarity">
    <text evidence="5">Belongs to the creatininase superfamily.</text>
</comment>
<dbReference type="InterPro" id="IPR024087">
    <property type="entry name" value="Creatininase-like_sf"/>
</dbReference>